<evidence type="ECO:0000256" key="1">
    <source>
        <dbReference type="SAM" id="MobiDB-lite"/>
    </source>
</evidence>
<evidence type="ECO:0000313" key="3">
    <source>
        <dbReference type="Proteomes" id="UP000045285"/>
    </source>
</evidence>
<dbReference type="AlphaFoldDB" id="A0A090F6Y2"/>
<dbReference type="Proteomes" id="UP000045285">
    <property type="component" value="Unassembled WGS sequence"/>
</dbReference>
<dbReference type="EMBL" id="CCMZ01000009">
    <property type="protein sequence ID" value="CDX14953.1"/>
    <property type="molecule type" value="Genomic_DNA"/>
</dbReference>
<reference evidence="3" key="1">
    <citation type="submission" date="2014-08" db="EMBL/GenBank/DDBJ databases">
        <authorList>
            <person name="Moulin L."/>
        </authorList>
    </citation>
    <scope>NUCLEOTIDE SEQUENCE [LARGE SCALE GENOMIC DNA]</scope>
</reference>
<evidence type="ECO:0000313" key="2">
    <source>
        <dbReference type="EMBL" id="CDX14953.1"/>
    </source>
</evidence>
<gene>
    <name evidence="2" type="ORF">MPL3356_170025</name>
</gene>
<keyword evidence="3" id="KW-1185">Reference proteome</keyword>
<feature type="compositionally biased region" description="Pro residues" evidence="1">
    <location>
        <begin position="56"/>
        <end position="68"/>
    </location>
</feature>
<organism evidence="2 3">
    <name type="scientific">Mesorhizobium plurifarium</name>
    <dbReference type="NCBI Taxonomy" id="69974"/>
    <lineage>
        <taxon>Bacteria</taxon>
        <taxon>Pseudomonadati</taxon>
        <taxon>Pseudomonadota</taxon>
        <taxon>Alphaproteobacteria</taxon>
        <taxon>Hyphomicrobiales</taxon>
        <taxon>Phyllobacteriaceae</taxon>
        <taxon>Mesorhizobium</taxon>
    </lineage>
</organism>
<sequence>MDIPVLGGKLSQGHVRRGLVERPNSLLPMFCIAVALVACQSTPDTQPVANSQPVADPQPAPAAAPAPASPNSAVLDQTVAVVPPGKGVPARYAAFSGIWAGQLNGMYDGKLAVLTVSSGGQVTASYAWGDLADNKPGVADGSGRISGNTLKLGRLPNGADITATMPSPGTLNVTYALAGQTYTGSFARVSQ</sequence>
<proteinExistence type="predicted"/>
<name>A0A090F6Y2_MESPL</name>
<protein>
    <submittedName>
        <fullName evidence="2">Uncharacterized protein</fullName>
    </submittedName>
</protein>
<accession>A0A090F6Y2</accession>
<feature type="region of interest" description="Disordered" evidence="1">
    <location>
        <begin position="45"/>
        <end position="70"/>
    </location>
</feature>